<proteinExistence type="predicted"/>
<feature type="compositionally biased region" description="Polar residues" evidence="1">
    <location>
        <begin position="114"/>
        <end position="125"/>
    </location>
</feature>
<dbReference type="InParanoid" id="A0A1Y2DH83"/>
<dbReference type="RefSeq" id="XP_040711140.1">
    <property type="nucleotide sequence ID" value="XM_040865621.1"/>
</dbReference>
<dbReference type="InterPro" id="IPR023801">
    <property type="entry name" value="His_deacetylse_dom"/>
</dbReference>
<dbReference type="EMBL" id="MCFJ01000017">
    <property type="protein sequence ID" value="ORY58105.1"/>
    <property type="molecule type" value="Genomic_DNA"/>
</dbReference>
<evidence type="ECO:0000313" key="3">
    <source>
        <dbReference type="EMBL" id="ORY58105.1"/>
    </source>
</evidence>
<dbReference type="GO" id="GO:0005634">
    <property type="term" value="C:nucleus"/>
    <property type="evidence" value="ECO:0007669"/>
    <property type="project" value="TreeGrafter"/>
</dbReference>
<dbReference type="AlphaFoldDB" id="A0A1Y2DH83"/>
<dbReference type="GeneID" id="63781833"/>
<dbReference type="InterPro" id="IPR023696">
    <property type="entry name" value="Ureohydrolase_dom_sf"/>
</dbReference>
<organism evidence="3 4">
    <name type="scientific">Pseudomassariella vexata</name>
    <dbReference type="NCBI Taxonomy" id="1141098"/>
    <lineage>
        <taxon>Eukaryota</taxon>
        <taxon>Fungi</taxon>
        <taxon>Dikarya</taxon>
        <taxon>Ascomycota</taxon>
        <taxon>Pezizomycotina</taxon>
        <taxon>Sordariomycetes</taxon>
        <taxon>Xylariomycetidae</taxon>
        <taxon>Amphisphaeriales</taxon>
        <taxon>Pseudomassariaceae</taxon>
        <taxon>Pseudomassariella</taxon>
    </lineage>
</organism>
<gene>
    <name evidence="3" type="ORF">BCR38DRAFT_76465</name>
</gene>
<feature type="region of interest" description="Disordered" evidence="1">
    <location>
        <begin position="1203"/>
        <end position="1223"/>
    </location>
</feature>
<dbReference type="InterPro" id="IPR037138">
    <property type="entry name" value="His_deacetylse_dom_sf"/>
</dbReference>
<accession>A0A1Y2DH83</accession>
<feature type="compositionally biased region" description="Low complexity" evidence="1">
    <location>
        <begin position="1"/>
        <end position="17"/>
    </location>
</feature>
<dbReference type="PANTHER" id="PTHR47558:SF1">
    <property type="entry name" value="HISTONE DEACETYLASE HOS3"/>
    <property type="match status" value="1"/>
</dbReference>
<evidence type="ECO:0000313" key="4">
    <source>
        <dbReference type="Proteomes" id="UP000193689"/>
    </source>
</evidence>
<feature type="compositionally biased region" description="Polar residues" evidence="1">
    <location>
        <begin position="866"/>
        <end position="877"/>
    </location>
</feature>
<dbReference type="PANTHER" id="PTHR47558">
    <property type="entry name" value="HISTONE DEACETYLASE HOS3"/>
    <property type="match status" value="1"/>
</dbReference>
<sequence length="1242" mass="133810">MVSPGGAAAARPAHASSTNNAKGQRNSSGNGNGNDDDALLRSLNQLSISNSPSRTPSRAASRAASRPPSRALSRASSFSSRPPTNSLPSLDRLTIASPSPRSGPRSPAGRLSSNGMTPQSRSGTPTLLRKASMNSLHSNSGVTPSRAPSRRGSNLGSPASKSPLLEMEEEHRPRLTEASVANTYFKSELQILHSPESTKTADTIVILHDSCYGHRFSRRKTTKGNLATIVERPERIQASALGVALAYVRLGDRHCDGKIPIHPDLDPSSLSSIPFRIHKTDRKLSLNSSAVINVHGKEWMDELTLMCESAEHRIAKGENELKRPEIERSGGAETAQELHQGDLYLCAQSLAAFEGSLGALCEAVDAVFSPASPIKRAFAAVRPPGHHCSASHPQGFCWINNVQVGIMHGMLNHGVTHAAIIDFDLHHGDGSQAIAWAHNLRSNRQPKNAAAWKKTSIGYFSLHDINSYPCEYGDEQNVKNASLCIENAHGQNIWNVHLQEWSSEVEFWTLYQSKYSVLLDKTRTYLRRQSEKLRASGQVPKAAIFLSAGFDASEWEGVGMQRHVVNVPTEFYARLTRDVVKLASEEGLGVEGRVISALEGGYSDRALCSGVFSHLSGLAGNEPVLSREESPVPSALGREIARRISSVSGSRRNTISSSDGDKMRVPGFPYDPTWWSGQELDKLDATVDQPASEHKPLKYVPPPTYSTPTQSFTAKMVESAKARRSNSALNLGPRPIQSRVPTPPPPEVNWPTAVRELSKLLIPTERPVSSCTWDELKADVAKNRLSRQSLALPDAAETTETSTAPIRKSLRERKPVKAPSSVEVDDAPGRRKTVGGSSMLAVDKASARGIPSQAGPKQARPHSRRLSTSSNMSTITNGHNEAPYAFANAIARPETSQSIRPESSMSVRTQASTALNVRKVRPAPARKENAKTAPKPKKATKSMAIVDTQPPVPKMEPQQVARSVRESPAHSKKTSSPVHVPGPTHEVPSIVREPFSEAKSDVSKAPSGAKKIKINLVTKEMKQARQLAAKLEKSATPPLENNSFASTAPVAPVPPASNGSATDLTSPASIAPSIERPVAKVQPILAPQFQAPTSAATNGLTKHLAPADIKLPSSARQSPDLETPSFDNKHPTPPASSPALPAADPMDTELFVHYQPAGPQASPVRQTAPLQWLPANVAETPQQFKRGHQFTAKSAIPFAPGTVQETRSMTKEKTSTVNGPLQPVAEPKAIDVDMWEIPETPQ</sequence>
<dbReference type="OrthoDB" id="5232919at2759"/>
<dbReference type="Proteomes" id="UP000193689">
    <property type="component" value="Unassembled WGS sequence"/>
</dbReference>
<feature type="region of interest" description="Disordered" evidence="1">
    <location>
        <begin position="1"/>
        <end position="173"/>
    </location>
</feature>
<dbReference type="InterPro" id="IPR053244">
    <property type="entry name" value="HDAC_HD_type_1"/>
</dbReference>
<feature type="domain" description="Histone deacetylase" evidence="2">
    <location>
        <begin position="286"/>
        <end position="616"/>
    </location>
</feature>
<feature type="region of interest" description="Disordered" evidence="1">
    <location>
        <begin position="792"/>
        <end position="877"/>
    </location>
</feature>
<comment type="caution">
    <text evidence="3">The sequence shown here is derived from an EMBL/GenBank/DDBJ whole genome shotgun (WGS) entry which is preliminary data.</text>
</comment>
<dbReference type="FunFam" id="3.40.800.20:FF:000011">
    <property type="entry name" value="Histone deacetylase HOS3"/>
    <property type="match status" value="1"/>
</dbReference>
<feature type="compositionally biased region" description="Polar residues" evidence="1">
    <location>
        <begin position="151"/>
        <end position="160"/>
    </location>
</feature>
<keyword evidence="4" id="KW-1185">Reference proteome</keyword>
<feature type="region of interest" description="Disordered" evidence="1">
    <location>
        <begin position="724"/>
        <end position="748"/>
    </location>
</feature>
<dbReference type="InterPro" id="IPR000286">
    <property type="entry name" value="HDACs"/>
</dbReference>
<dbReference type="Pfam" id="PF00850">
    <property type="entry name" value="Hist_deacetyl"/>
    <property type="match status" value="1"/>
</dbReference>
<name>A0A1Y2DH83_9PEZI</name>
<dbReference type="CDD" id="cd09998">
    <property type="entry name" value="HDAC_Hos3"/>
    <property type="match status" value="1"/>
</dbReference>
<feature type="compositionally biased region" description="Low complexity" evidence="1">
    <location>
        <begin position="49"/>
        <end position="83"/>
    </location>
</feature>
<evidence type="ECO:0000259" key="2">
    <source>
        <dbReference type="Pfam" id="PF00850"/>
    </source>
</evidence>
<dbReference type="STRING" id="1141098.A0A1Y2DH83"/>
<protein>
    <submittedName>
        <fullName evidence="3">Histone deacetylase domain-domain-containing protein</fullName>
    </submittedName>
</protein>
<feature type="compositionally biased region" description="Low complexity" evidence="1">
    <location>
        <begin position="96"/>
        <end position="113"/>
    </location>
</feature>
<dbReference type="SUPFAM" id="SSF52768">
    <property type="entry name" value="Arginase/deacetylase"/>
    <property type="match status" value="1"/>
</dbReference>
<feature type="compositionally biased region" description="Polar residues" evidence="1">
    <location>
        <begin position="1058"/>
        <end position="1068"/>
    </location>
</feature>
<reference evidence="3 4" key="1">
    <citation type="submission" date="2016-07" db="EMBL/GenBank/DDBJ databases">
        <title>Pervasive Adenine N6-methylation of Active Genes in Fungi.</title>
        <authorList>
            <consortium name="DOE Joint Genome Institute"/>
            <person name="Mondo S.J."/>
            <person name="Dannebaum R.O."/>
            <person name="Kuo R.C."/>
            <person name="Labutti K."/>
            <person name="Haridas S."/>
            <person name="Kuo A."/>
            <person name="Salamov A."/>
            <person name="Ahrendt S.R."/>
            <person name="Lipzen A."/>
            <person name="Sullivan W."/>
            <person name="Andreopoulos W.B."/>
            <person name="Clum A."/>
            <person name="Lindquist E."/>
            <person name="Daum C."/>
            <person name="Ramamoorthy G.K."/>
            <person name="Gryganskyi A."/>
            <person name="Culley D."/>
            <person name="Magnuson J.K."/>
            <person name="James T.Y."/>
            <person name="O'Malley M.A."/>
            <person name="Stajich J.E."/>
            <person name="Spatafora J.W."/>
            <person name="Visel A."/>
            <person name="Grigoriev I.V."/>
        </authorList>
    </citation>
    <scope>NUCLEOTIDE SEQUENCE [LARGE SCALE GENOMIC DNA]</scope>
    <source>
        <strain evidence="3 4">CBS 129021</strain>
    </source>
</reference>
<dbReference type="GO" id="GO:0010468">
    <property type="term" value="P:regulation of gene expression"/>
    <property type="evidence" value="ECO:0007669"/>
    <property type="project" value="UniProtKB-ARBA"/>
</dbReference>
<feature type="region of interest" description="Disordered" evidence="1">
    <location>
        <begin position="1026"/>
        <end position="1071"/>
    </location>
</feature>
<evidence type="ECO:0000256" key="1">
    <source>
        <dbReference type="SAM" id="MobiDB-lite"/>
    </source>
</evidence>
<feature type="region of interest" description="Disordered" evidence="1">
    <location>
        <begin position="922"/>
        <end position="1008"/>
    </location>
</feature>
<dbReference type="GO" id="GO:0004407">
    <property type="term" value="F:histone deacetylase activity"/>
    <property type="evidence" value="ECO:0007669"/>
    <property type="project" value="TreeGrafter"/>
</dbReference>
<feature type="compositionally biased region" description="Polar residues" evidence="1">
    <location>
        <begin position="132"/>
        <end position="143"/>
    </location>
</feature>
<feature type="compositionally biased region" description="Polar residues" evidence="1">
    <location>
        <begin position="18"/>
        <end position="28"/>
    </location>
</feature>
<dbReference type="Gene3D" id="3.40.800.20">
    <property type="entry name" value="Histone deacetylase domain"/>
    <property type="match status" value="1"/>
</dbReference>
<dbReference type="PRINTS" id="PR01270">
    <property type="entry name" value="HDASUPER"/>
</dbReference>
<feature type="region of interest" description="Disordered" evidence="1">
    <location>
        <begin position="1109"/>
        <end position="1143"/>
    </location>
</feature>